<comment type="caution">
    <text evidence="11">Lacks conserved residue(s) required for the propagation of feature annotation.</text>
</comment>
<comment type="subcellular location">
    <subcellularLocation>
        <location evidence="1">Cytoplasm</location>
    </subcellularLocation>
</comment>
<keyword evidence="6" id="KW-0598">Phosphotransferase system</keyword>
<evidence type="ECO:0000256" key="1">
    <source>
        <dbReference type="ARBA" id="ARBA00004496"/>
    </source>
</evidence>
<keyword evidence="9" id="KW-1133">Transmembrane helix</keyword>
<keyword evidence="2" id="KW-0813">Transport</keyword>
<evidence type="ECO:0000256" key="11">
    <source>
        <dbReference type="PROSITE-ProRule" id="PRU00421"/>
    </source>
</evidence>
<dbReference type="Pfam" id="PF00367">
    <property type="entry name" value="PTS_EIIB"/>
    <property type="match status" value="1"/>
</dbReference>
<evidence type="ECO:0000256" key="9">
    <source>
        <dbReference type="ARBA" id="ARBA00022989"/>
    </source>
</evidence>
<evidence type="ECO:0000256" key="5">
    <source>
        <dbReference type="ARBA" id="ARBA00022679"/>
    </source>
</evidence>
<evidence type="ECO:0000256" key="8">
    <source>
        <dbReference type="ARBA" id="ARBA00022777"/>
    </source>
</evidence>
<dbReference type="GO" id="GO:0016301">
    <property type="term" value="F:kinase activity"/>
    <property type="evidence" value="ECO:0007669"/>
    <property type="project" value="UniProtKB-KW"/>
</dbReference>
<dbReference type="Gene3D" id="3.30.1360.60">
    <property type="entry name" value="Glucose permease domain IIB"/>
    <property type="match status" value="1"/>
</dbReference>
<protein>
    <submittedName>
        <fullName evidence="14">Phosphotransferase system, EIIB</fullName>
    </submittedName>
</protein>
<dbReference type="Pfam" id="PF00358">
    <property type="entry name" value="PTS_EIIA_1"/>
    <property type="match status" value="1"/>
</dbReference>
<dbReference type="RefSeq" id="WP_129621807.1">
    <property type="nucleotide sequence ID" value="NZ_LR214972.1"/>
</dbReference>
<feature type="domain" description="PTS EIIB type-1" evidence="13">
    <location>
        <begin position="23"/>
        <end position="106"/>
    </location>
</feature>
<keyword evidence="3" id="KW-1003">Cell membrane</keyword>
<keyword evidence="5 14" id="KW-0808">Transferase</keyword>
<evidence type="ECO:0000256" key="10">
    <source>
        <dbReference type="ARBA" id="ARBA00023136"/>
    </source>
</evidence>
<dbReference type="PROSITE" id="PS51098">
    <property type="entry name" value="PTS_EIIB_TYPE_1"/>
    <property type="match status" value="1"/>
</dbReference>
<accession>A0A449AF26</accession>
<keyword evidence="15" id="KW-1185">Reference proteome</keyword>
<keyword evidence="7" id="KW-0812">Transmembrane</keyword>
<sequence>MSNQNSTCTCKPFFGCVCNQEVPAKVIEIINAFGGIHNINAFSNSVSELRYDVKDLTKVSSQNLKALGASRVEVFEATKHIQADFGSVTEELNFEIRKYAQILVKQEPKDTNTRGKLNNAQNSIKTANLEHLNVLAPVSGEILPLTSLNDGIFSEGLVGAGLVIKLKENSGKLKLVAPFDGKITMLPASKNQFLFTNSHGVELVIVIGLDSYKLNGIGINLLAHVNSEVAAGQNLFELDLDQFANEKIDTRIIICTSYSSSLTKIVNQATEAKTGSSLFDLV</sequence>
<dbReference type="InterPro" id="IPR001127">
    <property type="entry name" value="PTS_EIIA_1_perm"/>
</dbReference>
<evidence type="ECO:0000313" key="14">
    <source>
        <dbReference type="EMBL" id="VEU63594.1"/>
    </source>
</evidence>
<dbReference type="PANTHER" id="PTHR45008">
    <property type="entry name" value="PTS SYSTEM GLUCOSE-SPECIFIC EIIA COMPONENT"/>
    <property type="match status" value="1"/>
</dbReference>
<organism evidence="14 15">
    <name type="scientific">Mycoplasmopsis bovirhinis</name>
    <dbReference type="NCBI Taxonomy" id="29553"/>
    <lineage>
        <taxon>Bacteria</taxon>
        <taxon>Bacillati</taxon>
        <taxon>Mycoplasmatota</taxon>
        <taxon>Mycoplasmoidales</taxon>
        <taxon>Metamycoplasmataceae</taxon>
        <taxon>Mycoplasmopsis</taxon>
    </lineage>
</organism>
<dbReference type="InterPro" id="IPR050890">
    <property type="entry name" value="PTS_EIIA_component"/>
</dbReference>
<keyword evidence="4" id="KW-0762">Sugar transport</keyword>
<evidence type="ECO:0000256" key="6">
    <source>
        <dbReference type="ARBA" id="ARBA00022683"/>
    </source>
</evidence>
<name>A0A449AF26_9BACT</name>
<dbReference type="GO" id="GO:0008982">
    <property type="term" value="F:protein-N(PI)-phosphohistidine-sugar phosphotransferase activity"/>
    <property type="evidence" value="ECO:0007669"/>
    <property type="project" value="InterPro"/>
</dbReference>
<keyword evidence="8" id="KW-0418">Kinase</keyword>
<dbReference type="SUPFAM" id="SSF51261">
    <property type="entry name" value="Duplicated hybrid motif"/>
    <property type="match status" value="1"/>
</dbReference>
<evidence type="ECO:0000256" key="4">
    <source>
        <dbReference type="ARBA" id="ARBA00022597"/>
    </source>
</evidence>
<dbReference type="InterPro" id="IPR001996">
    <property type="entry name" value="PTS_IIB_1"/>
</dbReference>
<proteinExistence type="predicted"/>
<dbReference type="OrthoDB" id="92465at2"/>
<evidence type="ECO:0000256" key="3">
    <source>
        <dbReference type="ARBA" id="ARBA00022475"/>
    </source>
</evidence>
<dbReference type="EMBL" id="LR214972">
    <property type="protein sequence ID" value="VEU63594.1"/>
    <property type="molecule type" value="Genomic_DNA"/>
</dbReference>
<reference evidence="14 15" key="1">
    <citation type="submission" date="2019-01" db="EMBL/GenBank/DDBJ databases">
        <authorList>
            <consortium name="Pathogen Informatics"/>
        </authorList>
    </citation>
    <scope>NUCLEOTIDE SEQUENCE [LARGE SCALE GENOMIC DNA]</scope>
    <source>
        <strain evidence="14 15">NCTC10118</strain>
    </source>
</reference>
<evidence type="ECO:0000259" key="13">
    <source>
        <dbReference type="PROSITE" id="PS51098"/>
    </source>
</evidence>
<dbReference type="PANTHER" id="PTHR45008:SF1">
    <property type="entry name" value="PTS SYSTEM GLUCOSE-SPECIFIC EIIA COMPONENT"/>
    <property type="match status" value="1"/>
</dbReference>
<feature type="domain" description="PTS EIIA type-1" evidence="12">
    <location>
        <begin position="150"/>
        <end position="258"/>
    </location>
</feature>
<dbReference type="InterPro" id="IPR011055">
    <property type="entry name" value="Dup_hybrid_motif"/>
</dbReference>
<evidence type="ECO:0000256" key="2">
    <source>
        <dbReference type="ARBA" id="ARBA00022448"/>
    </source>
</evidence>
<dbReference type="GO" id="GO:0009401">
    <property type="term" value="P:phosphoenolpyruvate-dependent sugar phosphotransferase system"/>
    <property type="evidence" value="ECO:0007669"/>
    <property type="project" value="UniProtKB-KW"/>
</dbReference>
<evidence type="ECO:0000313" key="15">
    <source>
        <dbReference type="Proteomes" id="UP000289952"/>
    </source>
</evidence>
<dbReference type="InterPro" id="IPR036878">
    <property type="entry name" value="Glu_permease_IIB"/>
</dbReference>
<dbReference type="PROSITE" id="PS51093">
    <property type="entry name" value="PTS_EIIA_TYPE_1"/>
    <property type="match status" value="1"/>
</dbReference>
<dbReference type="Proteomes" id="UP000289952">
    <property type="component" value="Chromosome"/>
</dbReference>
<dbReference type="SUPFAM" id="SSF55604">
    <property type="entry name" value="Glucose permease domain IIB"/>
    <property type="match status" value="1"/>
</dbReference>
<dbReference type="InterPro" id="IPR018113">
    <property type="entry name" value="PTrfase_EIIB_Cys"/>
</dbReference>
<gene>
    <name evidence="14" type="primary">MCYN0757</name>
    <name evidence="14" type="ORF">NCTC10118_00637</name>
</gene>
<dbReference type="AlphaFoldDB" id="A0A449AF26"/>
<keyword evidence="10" id="KW-0472">Membrane</keyword>
<evidence type="ECO:0000256" key="7">
    <source>
        <dbReference type="ARBA" id="ARBA00022692"/>
    </source>
</evidence>
<evidence type="ECO:0000259" key="12">
    <source>
        <dbReference type="PROSITE" id="PS51093"/>
    </source>
</evidence>
<dbReference type="GO" id="GO:0005737">
    <property type="term" value="C:cytoplasm"/>
    <property type="evidence" value="ECO:0007669"/>
    <property type="project" value="UniProtKB-SubCell"/>
</dbReference>
<dbReference type="Gene3D" id="2.70.70.10">
    <property type="entry name" value="Glucose Permease (Domain IIA)"/>
    <property type="match status" value="1"/>
</dbReference>